<dbReference type="AlphaFoldDB" id="A0A9W4U4V4"/>
<dbReference type="EMBL" id="CAOQHR010000001">
    <property type="protein sequence ID" value="CAI6245178.1"/>
    <property type="molecule type" value="Genomic_DNA"/>
</dbReference>
<name>A0A9W4U4V4_9PLEO</name>
<keyword evidence="2" id="KW-1185">Reference proteome</keyword>
<proteinExistence type="predicted"/>
<organism evidence="1 2">
    <name type="scientific">Periconia digitata</name>
    <dbReference type="NCBI Taxonomy" id="1303443"/>
    <lineage>
        <taxon>Eukaryota</taxon>
        <taxon>Fungi</taxon>
        <taxon>Dikarya</taxon>
        <taxon>Ascomycota</taxon>
        <taxon>Pezizomycotina</taxon>
        <taxon>Dothideomycetes</taxon>
        <taxon>Pleosporomycetidae</taxon>
        <taxon>Pleosporales</taxon>
        <taxon>Massarineae</taxon>
        <taxon>Periconiaceae</taxon>
        <taxon>Periconia</taxon>
    </lineage>
</organism>
<sequence length="78" mass="8779">MHPTFKELSCPICPARSTRISLYPTFMPLHTYMLHTHRVTISSRSTATQTLGIVVVATRKHHTVATQPVPPPPFFLLL</sequence>
<comment type="caution">
    <text evidence="1">The sequence shown here is derived from an EMBL/GenBank/DDBJ whole genome shotgun (WGS) entry which is preliminary data.</text>
</comment>
<gene>
    <name evidence="1" type="ORF">PDIGIT_LOCUS744</name>
</gene>
<evidence type="ECO:0000313" key="2">
    <source>
        <dbReference type="Proteomes" id="UP001152607"/>
    </source>
</evidence>
<reference evidence="1" key="1">
    <citation type="submission" date="2023-01" db="EMBL/GenBank/DDBJ databases">
        <authorList>
            <person name="Van Ghelder C."/>
            <person name="Rancurel C."/>
        </authorList>
    </citation>
    <scope>NUCLEOTIDE SEQUENCE</scope>
    <source>
        <strain evidence="1">CNCM I-4278</strain>
    </source>
</reference>
<accession>A0A9W4U4V4</accession>
<dbReference type="Proteomes" id="UP001152607">
    <property type="component" value="Unassembled WGS sequence"/>
</dbReference>
<protein>
    <submittedName>
        <fullName evidence="1">Uncharacterized protein</fullName>
    </submittedName>
</protein>
<evidence type="ECO:0000313" key="1">
    <source>
        <dbReference type="EMBL" id="CAI6245178.1"/>
    </source>
</evidence>